<gene>
    <name evidence="1" type="ORF">AF333_28960</name>
    <name evidence="2" type="ORF">SAMN04487909_12837</name>
</gene>
<dbReference type="RefSeq" id="WP_043063239.1">
    <property type="nucleotide sequence ID" value="NZ_BJOA01000092.1"/>
</dbReference>
<sequence>MALSTSQVLASYEIWPLLQKHYKFFNDQLSEAKIVLHADPKQNSFIKGKHLDANLQGETHIQCLDTKENFALWDDLIKDYGVPRQTNYIEFEVKPSEIILAKAHLYFVSQGD</sequence>
<keyword evidence="3" id="KW-1185">Reference proteome</keyword>
<accession>A0A0D1WNM7</accession>
<dbReference type="PATRIC" id="fig|47500.8.peg.5180"/>
<name>A0A0D1WNM7_ANEMI</name>
<evidence type="ECO:0000313" key="2">
    <source>
        <dbReference type="EMBL" id="SDJ77323.1"/>
    </source>
</evidence>
<dbReference type="Proteomes" id="UP000037269">
    <property type="component" value="Unassembled WGS sequence"/>
</dbReference>
<dbReference type="STRING" id="47500.AF333_28960"/>
<dbReference type="AlphaFoldDB" id="A0A0D1WNM7"/>
<organism evidence="1 3">
    <name type="scientific">Aneurinibacillus migulanus</name>
    <name type="common">Bacillus migulanus</name>
    <dbReference type="NCBI Taxonomy" id="47500"/>
    <lineage>
        <taxon>Bacteria</taxon>
        <taxon>Bacillati</taxon>
        <taxon>Bacillota</taxon>
        <taxon>Bacilli</taxon>
        <taxon>Bacillales</taxon>
        <taxon>Paenibacillaceae</taxon>
        <taxon>Aneurinibacillus group</taxon>
        <taxon>Aneurinibacillus</taxon>
    </lineage>
</organism>
<evidence type="ECO:0000313" key="4">
    <source>
        <dbReference type="Proteomes" id="UP000182836"/>
    </source>
</evidence>
<dbReference type="EMBL" id="FNED01000028">
    <property type="protein sequence ID" value="SDJ77323.1"/>
    <property type="molecule type" value="Genomic_DNA"/>
</dbReference>
<evidence type="ECO:0000313" key="1">
    <source>
        <dbReference type="EMBL" id="KON90512.1"/>
    </source>
</evidence>
<dbReference type="GeneID" id="42309164"/>
<reference evidence="2 4" key="2">
    <citation type="submission" date="2016-10" db="EMBL/GenBank/DDBJ databases">
        <authorList>
            <person name="de Groot N.N."/>
        </authorList>
    </citation>
    <scope>NUCLEOTIDE SEQUENCE [LARGE SCALE GENOMIC DNA]</scope>
    <source>
        <strain evidence="2 4">DSM 2895</strain>
    </source>
</reference>
<dbReference type="Proteomes" id="UP000182836">
    <property type="component" value="Unassembled WGS sequence"/>
</dbReference>
<protein>
    <submittedName>
        <fullName evidence="1">Uncharacterized protein</fullName>
    </submittedName>
</protein>
<reference evidence="1 3" key="1">
    <citation type="submission" date="2015-07" db="EMBL/GenBank/DDBJ databases">
        <title>Fjat-14205 dsm 2895.</title>
        <authorList>
            <person name="Liu B."/>
            <person name="Wang J."/>
            <person name="Zhu Y."/>
            <person name="Liu G."/>
            <person name="Chen Q."/>
            <person name="Chen Z."/>
            <person name="Lan J."/>
            <person name="Che J."/>
            <person name="Ge C."/>
            <person name="Shi H."/>
            <person name="Pan Z."/>
            <person name="Liu X."/>
        </authorList>
    </citation>
    <scope>NUCLEOTIDE SEQUENCE [LARGE SCALE GENOMIC DNA]</scope>
    <source>
        <strain evidence="1 3">DSM 2895</strain>
    </source>
</reference>
<evidence type="ECO:0000313" key="3">
    <source>
        <dbReference type="Proteomes" id="UP000037269"/>
    </source>
</evidence>
<proteinExistence type="predicted"/>
<dbReference type="EMBL" id="LGUG01000012">
    <property type="protein sequence ID" value="KON90512.1"/>
    <property type="molecule type" value="Genomic_DNA"/>
</dbReference>